<keyword evidence="5" id="KW-0032">Aminotransferase</keyword>
<dbReference type="RefSeq" id="WP_107727521.1">
    <property type="nucleotide sequence ID" value="NZ_PZZP01000001.1"/>
</dbReference>
<comment type="similarity">
    <text evidence="2">Belongs to the class-IV pyridoxal-phosphate-dependent aminotransferase family.</text>
</comment>
<dbReference type="Pfam" id="PF01063">
    <property type="entry name" value="Aminotran_4"/>
    <property type="match status" value="1"/>
</dbReference>
<evidence type="ECO:0000256" key="3">
    <source>
        <dbReference type="ARBA" id="ARBA00011738"/>
    </source>
</evidence>
<accession>A0A2T4Z6U5</accession>
<evidence type="ECO:0000313" key="5">
    <source>
        <dbReference type="EMBL" id="PTM57614.1"/>
    </source>
</evidence>
<dbReference type="Gene3D" id="3.30.470.10">
    <property type="match status" value="1"/>
</dbReference>
<dbReference type="InterPro" id="IPR050571">
    <property type="entry name" value="Class-IV_PLP-Dep_Aminotrnsfr"/>
</dbReference>
<dbReference type="PANTHER" id="PTHR42743">
    <property type="entry name" value="AMINO-ACID AMINOTRANSFERASE"/>
    <property type="match status" value="1"/>
</dbReference>
<evidence type="ECO:0000256" key="1">
    <source>
        <dbReference type="ARBA" id="ARBA00001933"/>
    </source>
</evidence>
<proteinExistence type="inferred from homology"/>
<dbReference type="InterPro" id="IPR036038">
    <property type="entry name" value="Aminotransferase-like"/>
</dbReference>
<keyword evidence="5" id="KW-0808">Transferase</keyword>
<evidence type="ECO:0000256" key="4">
    <source>
        <dbReference type="ARBA" id="ARBA00022898"/>
    </source>
</evidence>
<dbReference type="InterPro" id="IPR001544">
    <property type="entry name" value="Aminotrans_IV"/>
</dbReference>
<keyword evidence="6" id="KW-1185">Reference proteome</keyword>
<gene>
    <name evidence="5" type="ORF">C8J48_0164</name>
</gene>
<dbReference type="GO" id="GO:0008153">
    <property type="term" value="P:4-aminobenzoate biosynthetic process"/>
    <property type="evidence" value="ECO:0007669"/>
    <property type="project" value="TreeGrafter"/>
</dbReference>
<dbReference type="GO" id="GO:0008483">
    <property type="term" value="F:transaminase activity"/>
    <property type="evidence" value="ECO:0007669"/>
    <property type="project" value="UniProtKB-KW"/>
</dbReference>
<comment type="caution">
    <text evidence="5">The sequence shown here is derived from an EMBL/GenBank/DDBJ whole genome shotgun (WGS) entry which is preliminary data.</text>
</comment>
<dbReference type="Proteomes" id="UP000241639">
    <property type="component" value="Unassembled WGS sequence"/>
</dbReference>
<reference evidence="5 6" key="1">
    <citation type="submission" date="2018-04" db="EMBL/GenBank/DDBJ databases">
        <title>Genomic Encyclopedia of Archaeal and Bacterial Type Strains, Phase II (KMG-II): from individual species to whole genera.</title>
        <authorList>
            <person name="Goeker M."/>
        </authorList>
    </citation>
    <scope>NUCLEOTIDE SEQUENCE [LARGE SCALE GENOMIC DNA]</scope>
    <source>
        <strain evidence="5 6">DSM 45169</strain>
    </source>
</reference>
<comment type="subunit">
    <text evidence="3">Homodimer.</text>
</comment>
<dbReference type="OrthoDB" id="9805628at2"/>
<dbReference type="FunFam" id="3.20.10.10:FF:000002">
    <property type="entry name" value="D-alanine aminotransferase"/>
    <property type="match status" value="1"/>
</dbReference>
<dbReference type="SUPFAM" id="SSF56752">
    <property type="entry name" value="D-aminoacid aminotransferase-like PLP-dependent enzymes"/>
    <property type="match status" value="1"/>
</dbReference>
<dbReference type="InterPro" id="IPR043132">
    <property type="entry name" value="BCAT-like_C"/>
</dbReference>
<dbReference type="AlphaFoldDB" id="A0A2T4Z6U5"/>
<evidence type="ECO:0000256" key="2">
    <source>
        <dbReference type="ARBA" id="ARBA00009320"/>
    </source>
</evidence>
<dbReference type="GO" id="GO:0008696">
    <property type="term" value="F:4-amino-4-deoxychorismate lyase activity"/>
    <property type="evidence" value="ECO:0007669"/>
    <property type="project" value="TreeGrafter"/>
</dbReference>
<dbReference type="CDD" id="cd00449">
    <property type="entry name" value="PLPDE_IV"/>
    <property type="match status" value="1"/>
</dbReference>
<dbReference type="Gene3D" id="3.20.10.10">
    <property type="entry name" value="D-amino Acid Aminotransferase, subunit A, domain 2"/>
    <property type="match status" value="1"/>
</dbReference>
<dbReference type="GO" id="GO:0005829">
    <property type="term" value="C:cytosol"/>
    <property type="evidence" value="ECO:0007669"/>
    <property type="project" value="TreeGrafter"/>
</dbReference>
<dbReference type="EMBL" id="PZZP01000001">
    <property type="protein sequence ID" value="PTM57614.1"/>
    <property type="molecule type" value="Genomic_DNA"/>
</dbReference>
<name>A0A2T4Z6U5_9BACL</name>
<evidence type="ECO:0000313" key="6">
    <source>
        <dbReference type="Proteomes" id="UP000241639"/>
    </source>
</evidence>
<protein>
    <submittedName>
        <fullName evidence="5">Branched-chain amino acid aminotransferase</fullName>
    </submittedName>
</protein>
<keyword evidence="4" id="KW-0663">Pyridoxal phosphate</keyword>
<dbReference type="InterPro" id="IPR043131">
    <property type="entry name" value="BCAT-like_N"/>
</dbReference>
<sequence>MVGEKGETMKWIVNGEIVPEGDAGLSFGDRGALLGDGLFETFRVEQGVPLFMREHLKRLREGMQILRFAVMPDEKELIAGIRQALVVNGVESGYLRLTVTRGTGSFAQPLAALTEPVWWVEARSMPLQMGVLEHGVEAIVASTCLNPHSRLRRVKSLNFLENVLAKQEARDRGADEAIFLTTDEAVSEGASANLFLVKKGVCYTPSLACGPLPGVVRGWVLATAARLGLTVVERSLQPGELTAADELFFTNSTWGPFPCVAVDGVTIDSGKPGPYTCKWMEQWQEEVAAQIEADRKNHSASFDANVNTFSQKE</sequence>
<organism evidence="5 6">
    <name type="scientific">Desmospora activa DSM 45169</name>
    <dbReference type="NCBI Taxonomy" id="1121389"/>
    <lineage>
        <taxon>Bacteria</taxon>
        <taxon>Bacillati</taxon>
        <taxon>Bacillota</taxon>
        <taxon>Bacilli</taxon>
        <taxon>Bacillales</taxon>
        <taxon>Thermoactinomycetaceae</taxon>
        <taxon>Desmospora</taxon>
    </lineage>
</organism>
<dbReference type="PANTHER" id="PTHR42743:SF2">
    <property type="entry name" value="AMINODEOXYCHORISMATE LYASE"/>
    <property type="match status" value="1"/>
</dbReference>
<comment type="cofactor">
    <cofactor evidence="1">
        <name>pyridoxal 5'-phosphate</name>
        <dbReference type="ChEBI" id="CHEBI:597326"/>
    </cofactor>
</comment>